<dbReference type="InterPro" id="IPR036291">
    <property type="entry name" value="NAD(P)-bd_dom_sf"/>
</dbReference>
<protein>
    <submittedName>
        <fullName evidence="2">Shikimate/quinate 5-dehydrogenase</fullName>
    </submittedName>
</protein>
<accession>A0ABR4HT63</accession>
<dbReference type="Pfam" id="PF02423">
    <property type="entry name" value="OCD_Mu_crystall"/>
    <property type="match status" value="1"/>
</dbReference>
<dbReference type="Gene3D" id="3.40.50.720">
    <property type="entry name" value="NAD(P)-binding Rossmann-like Domain"/>
    <property type="match status" value="1"/>
</dbReference>
<evidence type="ECO:0000256" key="1">
    <source>
        <dbReference type="ARBA" id="ARBA00008903"/>
    </source>
</evidence>
<proteinExistence type="inferred from homology"/>
<sequence length="365" mass="40675">MEYLGNEAVYDLLINLSKNETIDLRTVTEKTLEDFSFGGERAYQPAPSAATRPNGQRTLFRPFTSDSAVGAKLVVTPPPRSDGKKEPLHGLIILLDALGHPTGLMAAEEVTGYRTSMNAMIPFCWRRHVERIVIFGAGMQALWHTRLILSLRGDEVKRIAFVNPSKDRVDALIETLSKENELRWRSRCSFDFLSSSAPNYQQQINARLSEADCVFCTTPSQIPLFPAALLTERGTPDRQPFISAVGSWQPDMIELDPVLLHHAITASEGYNPVTGEEKGVVLVDDRDYAIENAGEIIRSKIMAENMVELGLIIALRSGKIRPVSDRQIEETNRFISEGACYFGAHSEEGWPFVIFLAMGDLGRYT</sequence>
<dbReference type="PANTHER" id="PTHR13812:SF19">
    <property type="entry name" value="KETIMINE REDUCTASE MU-CRYSTALLIN"/>
    <property type="match status" value="1"/>
</dbReference>
<organism evidence="2 3">
    <name type="scientific">Aspergillus granulosus</name>
    <dbReference type="NCBI Taxonomy" id="176169"/>
    <lineage>
        <taxon>Eukaryota</taxon>
        <taxon>Fungi</taxon>
        <taxon>Dikarya</taxon>
        <taxon>Ascomycota</taxon>
        <taxon>Pezizomycotina</taxon>
        <taxon>Eurotiomycetes</taxon>
        <taxon>Eurotiomycetidae</taxon>
        <taxon>Eurotiales</taxon>
        <taxon>Aspergillaceae</taxon>
        <taxon>Aspergillus</taxon>
        <taxon>Aspergillus subgen. Nidulantes</taxon>
    </lineage>
</organism>
<evidence type="ECO:0000313" key="2">
    <source>
        <dbReference type="EMBL" id="KAL2818580.1"/>
    </source>
</evidence>
<dbReference type="Gene3D" id="3.30.1780.10">
    <property type="entry name" value="ornithine cyclodeaminase, domain 1"/>
    <property type="match status" value="1"/>
</dbReference>
<reference evidence="2 3" key="1">
    <citation type="submission" date="2024-07" db="EMBL/GenBank/DDBJ databases">
        <title>Section-level genome sequencing and comparative genomics of Aspergillus sections Usti and Cavernicolus.</title>
        <authorList>
            <consortium name="Lawrence Berkeley National Laboratory"/>
            <person name="Nybo J.L."/>
            <person name="Vesth T.C."/>
            <person name="Theobald S."/>
            <person name="Frisvad J.C."/>
            <person name="Larsen T.O."/>
            <person name="Kjaerboelling I."/>
            <person name="Rothschild-Mancinelli K."/>
            <person name="Lyhne E.K."/>
            <person name="Kogle M.E."/>
            <person name="Barry K."/>
            <person name="Clum A."/>
            <person name="Na H."/>
            <person name="Ledsgaard L."/>
            <person name="Lin J."/>
            <person name="Lipzen A."/>
            <person name="Kuo A."/>
            <person name="Riley R."/>
            <person name="Mondo S."/>
            <person name="Labutti K."/>
            <person name="Haridas S."/>
            <person name="Pangalinan J."/>
            <person name="Salamov A.A."/>
            <person name="Simmons B.A."/>
            <person name="Magnuson J.K."/>
            <person name="Chen J."/>
            <person name="Drula E."/>
            <person name="Henrissat B."/>
            <person name="Wiebenga A."/>
            <person name="Lubbers R.J."/>
            <person name="Gomes A.C."/>
            <person name="Makela M.R."/>
            <person name="Stajich J."/>
            <person name="Grigoriev I.V."/>
            <person name="Mortensen U.H."/>
            <person name="De Vries R.P."/>
            <person name="Baker S.E."/>
            <person name="Andersen M.R."/>
        </authorList>
    </citation>
    <scope>NUCLEOTIDE SEQUENCE [LARGE SCALE GENOMIC DNA]</scope>
    <source>
        <strain evidence="2 3">CBS 588.65</strain>
    </source>
</reference>
<dbReference type="PANTHER" id="PTHR13812">
    <property type="entry name" value="KETIMINE REDUCTASE MU-CRYSTALLIN"/>
    <property type="match status" value="1"/>
</dbReference>
<keyword evidence="3" id="KW-1185">Reference proteome</keyword>
<comment type="caution">
    <text evidence="2">The sequence shown here is derived from an EMBL/GenBank/DDBJ whole genome shotgun (WGS) entry which is preliminary data.</text>
</comment>
<dbReference type="SUPFAM" id="SSF51735">
    <property type="entry name" value="NAD(P)-binding Rossmann-fold domains"/>
    <property type="match status" value="1"/>
</dbReference>
<dbReference type="Proteomes" id="UP001610334">
    <property type="component" value="Unassembled WGS sequence"/>
</dbReference>
<comment type="similarity">
    <text evidence="1">Belongs to the ornithine cyclodeaminase/mu-crystallin family.</text>
</comment>
<dbReference type="InterPro" id="IPR023401">
    <property type="entry name" value="ODC_N"/>
</dbReference>
<dbReference type="EMBL" id="JBFXLT010000013">
    <property type="protein sequence ID" value="KAL2818580.1"/>
    <property type="molecule type" value="Genomic_DNA"/>
</dbReference>
<gene>
    <name evidence="2" type="ORF">BJX63DRAFT_439882</name>
</gene>
<name>A0ABR4HT63_9EURO</name>
<evidence type="ECO:0000313" key="3">
    <source>
        <dbReference type="Proteomes" id="UP001610334"/>
    </source>
</evidence>
<dbReference type="InterPro" id="IPR003462">
    <property type="entry name" value="ODC_Mu_crystall"/>
</dbReference>